<accession>A0A1R1SAX4</accession>
<gene>
    <name evidence="5" type="ORF">SPAR_31961</name>
</gene>
<proteinExistence type="predicted"/>
<sequence>MARAIWSGVLTFGLVTVPVQMFTATQDRTVHFHQLQRGTSARVRYQRVNERTQRVNERTGKEVDHDDIVKGYDLGERRLRQRTGGAKGQEDRGPETGGEGGGQDDLAQAGEHVGHGSRPGSGEARVAAAEQGGAVSAASDQGIPGRSKMSHDELADALTRAGRRRKKKAA</sequence>
<feature type="compositionally biased region" description="Basic and acidic residues" evidence="3">
    <location>
        <begin position="68"/>
        <end position="78"/>
    </location>
</feature>
<reference evidence="5 6" key="1">
    <citation type="submission" date="2013-05" db="EMBL/GenBank/DDBJ databases">
        <title>Genome sequence of Streptomyces sparsogenes DSM 40356.</title>
        <authorList>
            <person name="Coyne S."/>
            <person name="Seebeck F.P."/>
        </authorList>
    </citation>
    <scope>NUCLEOTIDE SEQUENCE [LARGE SCALE GENOMIC DNA]</scope>
    <source>
        <strain evidence="5 6">DSM 40356</strain>
    </source>
</reference>
<evidence type="ECO:0000313" key="6">
    <source>
        <dbReference type="Proteomes" id="UP000186168"/>
    </source>
</evidence>
<feature type="domain" description="Ku" evidence="4">
    <location>
        <begin position="12"/>
        <end position="76"/>
    </location>
</feature>
<keyword evidence="1" id="KW-0238">DNA-binding</keyword>
<evidence type="ECO:0000259" key="4">
    <source>
        <dbReference type="Pfam" id="PF02735"/>
    </source>
</evidence>
<dbReference type="EMBL" id="ASQP01000399">
    <property type="protein sequence ID" value="OMI35382.1"/>
    <property type="molecule type" value="Genomic_DNA"/>
</dbReference>
<dbReference type="Gene3D" id="2.40.290.10">
    <property type="match status" value="1"/>
</dbReference>
<feature type="compositionally biased region" description="Low complexity" evidence="3">
    <location>
        <begin position="126"/>
        <end position="139"/>
    </location>
</feature>
<evidence type="ECO:0000256" key="2">
    <source>
        <dbReference type="ARBA" id="ARBA00023172"/>
    </source>
</evidence>
<dbReference type="GO" id="GO:0003690">
    <property type="term" value="F:double-stranded DNA binding"/>
    <property type="evidence" value="ECO:0007669"/>
    <property type="project" value="TreeGrafter"/>
</dbReference>
<keyword evidence="2" id="KW-0233">DNA recombination</keyword>
<dbReference type="InterPro" id="IPR009187">
    <property type="entry name" value="Prok_Ku"/>
</dbReference>
<dbReference type="InterPro" id="IPR016194">
    <property type="entry name" value="SPOC-like_C_dom_sf"/>
</dbReference>
<dbReference type="SUPFAM" id="SSF100939">
    <property type="entry name" value="SPOC domain-like"/>
    <property type="match status" value="1"/>
</dbReference>
<dbReference type="PANTHER" id="PTHR41251:SF1">
    <property type="entry name" value="NON-HOMOLOGOUS END JOINING PROTEIN KU"/>
    <property type="match status" value="1"/>
</dbReference>
<comment type="caution">
    <text evidence="5">The sequence shown here is derived from an EMBL/GenBank/DDBJ whole genome shotgun (WGS) entry which is preliminary data.</text>
</comment>
<organism evidence="5 6">
    <name type="scientific">Streptomyces sparsogenes DSM 40356</name>
    <dbReference type="NCBI Taxonomy" id="1331668"/>
    <lineage>
        <taxon>Bacteria</taxon>
        <taxon>Bacillati</taxon>
        <taxon>Actinomycetota</taxon>
        <taxon>Actinomycetes</taxon>
        <taxon>Kitasatosporales</taxon>
        <taxon>Streptomycetaceae</taxon>
        <taxon>Streptomyces</taxon>
    </lineage>
</organism>
<feature type="region of interest" description="Disordered" evidence="3">
    <location>
        <begin position="68"/>
        <end position="170"/>
    </location>
</feature>
<keyword evidence="6" id="KW-1185">Reference proteome</keyword>
<feature type="compositionally biased region" description="Basic residues" evidence="3">
    <location>
        <begin position="161"/>
        <end position="170"/>
    </location>
</feature>
<dbReference type="Pfam" id="PF02735">
    <property type="entry name" value="Ku"/>
    <property type="match status" value="1"/>
</dbReference>
<dbReference type="InterPro" id="IPR006164">
    <property type="entry name" value="DNA_bd_Ku70/Ku80"/>
</dbReference>
<dbReference type="PANTHER" id="PTHR41251">
    <property type="entry name" value="NON-HOMOLOGOUS END JOINING PROTEIN KU"/>
    <property type="match status" value="1"/>
</dbReference>
<dbReference type="Proteomes" id="UP000186168">
    <property type="component" value="Unassembled WGS sequence"/>
</dbReference>
<dbReference type="AlphaFoldDB" id="A0A1R1SAX4"/>
<dbReference type="GO" id="GO:0006310">
    <property type="term" value="P:DNA recombination"/>
    <property type="evidence" value="ECO:0007669"/>
    <property type="project" value="UniProtKB-KW"/>
</dbReference>
<evidence type="ECO:0000256" key="1">
    <source>
        <dbReference type="ARBA" id="ARBA00023125"/>
    </source>
</evidence>
<evidence type="ECO:0000256" key="3">
    <source>
        <dbReference type="SAM" id="MobiDB-lite"/>
    </source>
</evidence>
<evidence type="ECO:0000313" key="5">
    <source>
        <dbReference type="EMBL" id="OMI35382.1"/>
    </source>
</evidence>
<name>A0A1R1SAX4_9ACTN</name>
<dbReference type="GO" id="GO:0006303">
    <property type="term" value="P:double-strand break repair via nonhomologous end joining"/>
    <property type="evidence" value="ECO:0007669"/>
    <property type="project" value="InterPro"/>
</dbReference>
<protein>
    <recommendedName>
        <fullName evidence="4">Ku domain-containing protein</fullName>
    </recommendedName>
</protein>